<evidence type="ECO:0000313" key="3">
    <source>
        <dbReference type="EMBL" id="PZX16678.1"/>
    </source>
</evidence>
<organism evidence="3 4">
    <name type="scientific">Breznakibacter xylanolyticus</name>
    <dbReference type="NCBI Taxonomy" id="990"/>
    <lineage>
        <taxon>Bacteria</taxon>
        <taxon>Pseudomonadati</taxon>
        <taxon>Bacteroidota</taxon>
        <taxon>Bacteroidia</taxon>
        <taxon>Marinilabiliales</taxon>
        <taxon>Marinilabiliaceae</taxon>
        <taxon>Breznakibacter</taxon>
    </lineage>
</organism>
<sequence length="146" mass="16336">MRKRFFIAFAIALFAGLFATSQTTQAKGLFIYGTADKMDKVAELPDSEDYQTTEGQNFDMGVKYSIFHIFWIPLWVTQEAQPCGYIDGDNYVELTQEDVDAIAQINEIDMSGKVKASFWNSIGGKLIFGLILLTLLIIYAAKPKTA</sequence>
<dbReference type="AlphaFoldDB" id="A0A2W7N9F9"/>
<evidence type="ECO:0000256" key="2">
    <source>
        <dbReference type="SAM" id="SignalP"/>
    </source>
</evidence>
<gene>
    <name evidence="3" type="ORF">LX69_01748</name>
</gene>
<keyword evidence="1" id="KW-1133">Transmembrane helix</keyword>
<dbReference type="OrthoDB" id="667621at2"/>
<name>A0A2W7N9F9_9BACT</name>
<dbReference type="RefSeq" id="WP_111445493.1">
    <property type="nucleotide sequence ID" value="NZ_QKZK01000012.1"/>
</dbReference>
<keyword evidence="1" id="KW-0472">Membrane</keyword>
<keyword evidence="2" id="KW-0732">Signal</keyword>
<reference evidence="3 4" key="1">
    <citation type="submission" date="2018-06" db="EMBL/GenBank/DDBJ databases">
        <title>Genomic Encyclopedia of Archaeal and Bacterial Type Strains, Phase II (KMG-II): from individual species to whole genera.</title>
        <authorList>
            <person name="Goeker M."/>
        </authorList>
    </citation>
    <scope>NUCLEOTIDE SEQUENCE [LARGE SCALE GENOMIC DNA]</scope>
    <source>
        <strain evidence="3 4">DSM 6779</strain>
    </source>
</reference>
<keyword evidence="1" id="KW-0812">Transmembrane</keyword>
<keyword evidence="4" id="KW-1185">Reference proteome</keyword>
<dbReference type="EMBL" id="QKZK01000012">
    <property type="protein sequence ID" value="PZX16678.1"/>
    <property type="molecule type" value="Genomic_DNA"/>
</dbReference>
<feature type="signal peptide" evidence="2">
    <location>
        <begin position="1"/>
        <end position="26"/>
    </location>
</feature>
<proteinExistence type="predicted"/>
<evidence type="ECO:0000256" key="1">
    <source>
        <dbReference type="SAM" id="Phobius"/>
    </source>
</evidence>
<feature type="transmembrane region" description="Helical" evidence="1">
    <location>
        <begin position="122"/>
        <end position="141"/>
    </location>
</feature>
<dbReference type="Proteomes" id="UP000249239">
    <property type="component" value="Unassembled WGS sequence"/>
</dbReference>
<feature type="chain" id="PRO_5016079282" evidence="2">
    <location>
        <begin position="27"/>
        <end position="146"/>
    </location>
</feature>
<accession>A0A2W7N9F9</accession>
<protein>
    <submittedName>
        <fullName evidence="3">Uncharacterized protein</fullName>
    </submittedName>
</protein>
<evidence type="ECO:0000313" key="4">
    <source>
        <dbReference type="Proteomes" id="UP000249239"/>
    </source>
</evidence>
<comment type="caution">
    <text evidence="3">The sequence shown here is derived from an EMBL/GenBank/DDBJ whole genome shotgun (WGS) entry which is preliminary data.</text>
</comment>